<dbReference type="InterPro" id="IPR017871">
    <property type="entry name" value="ABC_transporter-like_CS"/>
</dbReference>
<dbReference type="InterPro" id="IPR003593">
    <property type="entry name" value="AAA+_ATPase"/>
</dbReference>
<dbReference type="GO" id="GO:0005524">
    <property type="term" value="F:ATP binding"/>
    <property type="evidence" value="ECO:0007669"/>
    <property type="project" value="UniProtKB-KW"/>
</dbReference>
<comment type="caution">
    <text evidence="9">The sequence shown here is derived from an EMBL/GenBank/DDBJ whole genome shotgun (WGS) entry which is preliminary data.</text>
</comment>
<dbReference type="PANTHER" id="PTHR42781">
    <property type="entry name" value="SPERMIDINE/PUTRESCINE IMPORT ATP-BINDING PROTEIN POTA"/>
    <property type="match status" value="1"/>
</dbReference>
<dbReference type="SUPFAM" id="SSF52540">
    <property type="entry name" value="P-loop containing nucleoside triphosphate hydrolases"/>
    <property type="match status" value="1"/>
</dbReference>
<dbReference type="Gene3D" id="3.40.50.300">
    <property type="entry name" value="P-loop containing nucleotide triphosphate hydrolases"/>
    <property type="match status" value="1"/>
</dbReference>
<comment type="subunit">
    <text evidence="5">The complex is composed of two ATP-binding proteins (OpuCA), two transmembrane proteins (OpuCB and OpuCD) and a solute-binding protein (OpuCC).</text>
</comment>
<evidence type="ECO:0000256" key="5">
    <source>
        <dbReference type="ARBA" id="ARBA00063934"/>
    </source>
</evidence>
<evidence type="ECO:0000256" key="2">
    <source>
        <dbReference type="ARBA" id="ARBA00022741"/>
    </source>
</evidence>
<keyword evidence="1" id="KW-0813">Transport</keyword>
<dbReference type="PROSITE" id="PS00211">
    <property type="entry name" value="ABC_TRANSPORTER_1"/>
    <property type="match status" value="1"/>
</dbReference>
<dbReference type="RefSeq" id="WP_136370340.1">
    <property type="nucleotide sequence ID" value="NZ_SSOB01000015.1"/>
</dbReference>
<dbReference type="InterPro" id="IPR050093">
    <property type="entry name" value="ABC_SmlMolc_Importer"/>
</dbReference>
<evidence type="ECO:0000256" key="1">
    <source>
        <dbReference type="ARBA" id="ARBA00022448"/>
    </source>
</evidence>
<evidence type="ECO:0000313" key="9">
    <source>
        <dbReference type="EMBL" id="THF78752.1"/>
    </source>
</evidence>
<organism evidence="9 10">
    <name type="scientific">Cohnella fermenti</name>
    <dbReference type="NCBI Taxonomy" id="2565925"/>
    <lineage>
        <taxon>Bacteria</taxon>
        <taxon>Bacillati</taxon>
        <taxon>Bacillota</taxon>
        <taxon>Bacilli</taxon>
        <taxon>Bacillales</taxon>
        <taxon>Paenibacillaceae</taxon>
        <taxon>Cohnella</taxon>
    </lineage>
</organism>
<proteinExistence type="predicted"/>
<evidence type="ECO:0000256" key="4">
    <source>
        <dbReference type="ARBA" id="ARBA00052482"/>
    </source>
</evidence>
<accession>A0A4S4BUW5</accession>
<dbReference type="PROSITE" id="PS50893">
    <property type="entry name" value="ABC_TRANSPORTER_2"/>
    <property type="match status" value="1"/>
</dbReference>
<name>A0A4S4BUW5_9BACL</name>
<keyword evidence="10" id="KW-1185">Reference proteome</keyword>
<feature type="domain" description="ABC transporter" evidence="8">
    <location>
        <begin position="6"/>
        <end position="240"/>
    </location>
</feature>
<evidence type="ECO:0000259" key="8">
    <source>
        <dbReference type="PROSITE" id="PS50893"/>
    </source>
</evidence>
<evidence type="ECO:0000313" key="10">
    <source>
        <dbReference type="Proteomes" id="UP000310636"/>
    </source>
</evidence>
<dbReference type="Pfam" id="PF00005">
    <property type="entry name" value="ABC_tran"/>
    <property type="match status" value="1"/>
</dbReference>
<keyword evidence="2" id="KW-0547">Nucleotide-binding</keyword>
<dbReference type="AlphaFoldDB" id="A0A4S4BUW5"/>
<keyword evidence="3 9" id="KW-0067">ATP-binding</keyword>
<dbReference type="EMBL" id="SSOB01000015">
    <property type="protein sequence ID" value="THF78752.1"/>
    <property type="molecule type" value="Genomic_DNA"/>
</dbReference>
<dbReference type="Proteomes" id="UP000310636">
    <property type="component" value="Unassembled WGS sequence"/>
</dbReference>
<dbReference type="FunFam" id="3.40.50.300:FF:000425">
    <property type="entry name" value="Probable ABC transporter, ATP-binding subunit"/>
    <property type="match status" value="1"/>
</dbReference>
<dbReference type="GO" id="GO:0016887">
    <property type="term" value="F:ATP hydrolysis activity"/>
    <property type="evidence" value="ECO:0007669"/>
    <property type="project" value="InterPro"/>
</dbReference>
<dbReference type="PANTHER" id="PTHR42781:SF4">
    <property type="entry name" value="SPERMIDINE_PUTRESCINE IMPORT ATP-BINDING PROTEIN POTA"/>
    <property type="match status" value="1"/>
</dbReference>
<dbReference type="GO" id="GO:0015418">
    <property type="term" value="F:ABC-type quaternary ammonium compound transporting activity"/>
    <property type="evidence" value="ECO:0007669"/>
    <property type="project" value="UniProtKB-EC"/>
</dbReference>
<dbReference type="InterPro" id="IPR027417">
    <property type="entry name" value="P-loop_NTPase"/>
</dbReference>
<gene>
    <name evidence="9" type="ORF">E6C55_13590</name>
</gene>
<dbReference type="OrthoDB" id="9802264at2"/>
<evidence type="ECO:0000256" key="6">
    <source>
        <dbReference type="ARBA" id="ARBA00066388"/>
    </source>
</evidence>
<sequence length="430" mass="45532">MTKTILEVRELNKSFGSHAALRGPSFRVNAGEIISVLGPSGCGKSTLLQLIAGLQQPDSGEIRLRGEVVSSASKLVPPEKRGINMVFQDYALWPHMTVFENIAYGLKRRKASGADIRSKVGEQLELLRLSGLQDRLPAQLSGGQQQRVAIARALATEPDLLLLDEPLSNLDMRLRVEMRTEMAYLFRRLGTTVFHVTHDPEEAFAMADRLVIMRGGAIDQIDTPQACYGLPATRSAASLLGAANRLSGGFEASRYGAAVRAGESLLHGAVPGGSWGGGTGDGAVGLFRPEAAVWREADWQALTEESSRPAVLPAASPAPVASAAVLSSARSSATATLSASRAPAPASAASAAGEMAAGAEATGGSKKVYNYIRVRVILSSFEGSRWRVLGETPSGDRLAFFHDSPLSAGSFGALEVASTDVYIYSHDEER</sequence>
<reference evidence="9 10" key="1">
    <citation type="submission" date="2019-04" db="EMBL/GenBank/DDBJ databases">
        <title>Cohnella sp. nov. isolated from preserved vegetables.</title>
        <authorList>
            <person name="Lin S.-Y."/>
            <person name="Hung M.-H."/>
            <person name="Young C.-C."/>
        </authorList>
    </citation>
    <scope>NUCLEOTIDE SEQUENCE [LARGE SCALE GENOMIC DNA]</scope>
    <source>
        <strain evidence="9 10">CC-MHH1044</strain>
    </source>
</reference>
<evidence type="ECO:0000256" key="7">
    <source>
        <dbReference type="ARBA" id="ARBA00070305"/>
    </source>
</evidence>
<evidence type="ECO:0000256" key="3">
    <source>
        <dbReference type="ARBA" id="ARBA00022840"/>
    </source>
</evidence>
<dbReference type="SMART" id="SM00382">
    <property type="entry name" value="AAA"/>
    <property type="match status" value="1"/>
</dbReference>
<dbReference type="InterPro" id="IPR003439">
    <property type="entry name" value="ABC_transporter-like_ATP-bd"/>
</dbReference>
<protein>
    <recommendedName>
        <fullName evidence="7">Carnitine transport ATP-binding protein OpuCA</fullName>
        <ecNumber evidence="6">7.6.2.9</ecNumber>
    </recommendedName>
</protein>
<comment type="catalytic activity">
    <reaction evidence="4">
        <text>a quaternary ammonium(out) + ATP + H2O = a quaternary ammonium(in) + ADP + phosphate + H(+)</text>
        <dbReference type="Rhea" id="RHEA:11036"/>
        <dbReference type="ChEBI" id="CHEBI:15377"/>
        <dbReference type="ChEBI" id="CHEBI:15378"/>
        <dbReference type="ChEBI" id="CHEBI:30616"/>
        <dbReference type="ChEBI" id="CHEBI:35267"/>
        <dbReference type="ChEBI" id="CHEBI:43474"/>
        <dbReference type="ChEBI" id="CHEBI:456216"/>
        <dbReference type="EC" id="7.6.2.9"/>
    </reaction>
</comment>
<dbReference type="EC" id="7.6.2.9" evidence="6"/>